<dbReference type="Proteomes" id="UP000011083">
    <property type="component" value="Unassembled WGS sequence"/>
</dbReference>
<dbReference type="RefSeq" id="XP_004340328.1">
    <property type="nucleotide sequence ID" value="XM_004340280.1"/>
</dbReference>
<dbReference type="GeneID" id="14918947"/>
<dbReference type="InterPro" id="IPR029021">
    <property type="entry name" value="Prot-tyrosine_phosphatase-like"/>
</dbReference>
<dbReference type="OMA" id="ENEHFEL"/>
<dbReference type="VEuPathDB" id="AmoebaDB:ACA1_371320"/>
<feature type="compositionally biased region" description="Low complexity" evidence="1">
    <location>
        <begin position="656"/>
        <end position="666"/>
    </location>
</feature>
<dbReference type="SMART" id="SM01301">
    <property type="entry name" value="PTPlike_phytase"/>
    <property type="match status" value="2"/>
</dbReference>
<dbReference type="CDD" id="cd14496">
    <property type="entry name" value="PTP_paladin"/>
    <property type="match status" value="1"/>
</dbReference>
<dbReference type="Gene3D" id="3.90.190.10">
    <property type="entry name" value="Protein tyrosine phosphatase superfamily"/>
    <property type="match status" value="2"/>
</dbReference>
<accession>L8H0L0</accession>
<dbReference type="AlphaFoldDB" id="L8H0L0"/>
<evidence type="ECO:0000313" key="2">
    <source>
        <dbReference type="EMBL" id="ELR18308.1"/>
    </source>
</evidence>
<dbReference type="OrthoDB" id="66369at2759"/>
<name>L8H0L0_ACACF</name>
<keyword evidence="3" id="KW-1185">Reference proteome</keyword>
<protein>
    <submittedName>
        <fullName evidence="2">[2Fe2S]-binding, putative</fullName>
    </submittedName>
</protein>
<sequence>MCTVMASLMYMWCRLVNKPLAYRAEDDTEHEAKLEEDILTSGEKKARVRKTPTKIHSYDRFVSYLDSANWKRASSVRHSDMDGLASFRNGEYKPVMNLIRTLKYGRQTKQEVDLAIDVCELLQNLREVVLDYRLRYEQTRLPEESQIYLGQATTLLERYVYLIVFNAYLSEQAPLHFAVAFSAWLAGREEITSILAQIKADPNKALRITGQVVAPGKAKQAKGDDLEEQEEAAGGRLVDSLDNSGDDVVRSRKGDVLSKNMMIKADLYQYNRAKYGESARLVAVSEDVCNFRSADGYDRVHGVGQSSVEGTRKVISYLVDLERAKDPSKEVDVVWINLREEPIIFINSAPYVLRDAEHPFSNLGSFEGIAPDHLEEMEQRLKEDLLRECAVYGGKILVHDETDLQQVVSSWLTVAVNSETGMPAIETTNESTPSGVEGLRSVSYYRVPVTPERSPEEKDYNEFTSILTEAPENAHIVFNCQQGGGRSTVGMVAAVLIQMWSDLKKNGLPFVPGFLPGASTQERRRDRRGEYAAIMGLVRTLNQGQLLKQQLDTAIDSCASLTNVRDVVADMAREKKYTEDRTQQETFDRMCTNYLERYFYLLLFNSYLSTQTAAGFPLAFTEWVKTKSEIATLTHQMHANPQQSVKIVLHDQLQPTEAPAGSAATADEAEADQKNKGLETASQAQREIEIRQAIVDRTGDVLVTNTILKADHFPGCQRKGLQPRLTGAPNFRRVEGIEVNVYGVAQCTIEGVVNLLDHLRTQPQRPSSLAAAVPSDPTRSPTVVWTNLREEPIIYVNNRPFVVRQQDLPFNNLEITGIEPDEVEAMEQRLKADILQDAAKYGGRVLIHEETDDGRLVGNWEEVTSETVLTLREVYESVNKRGYMVDYKRIPITDERAPEEKDFNELLKRLKMVTAFDHVVFNCQMGRGRTTTGMVVACMGVAHRYPELLPPPMELPSHLELEAQHETVPAALRGHARRSSFTPLKKELGISYHNGDYKIILRLIRVFNNGAEIKRRTDVAIDACSVMQNLRHAIKEYKVKTEEAHEHGNQAQYKFNKERAIAYLDRYFYLVAFNAYLSESDTNVKGFDQWMLERKELKSLLKEISLD</sequence>
<organism evidence="2 3">
    <name type="scientific">Acanthamoeba castellanii (strain ATCC 30010 / Neff)</name>
    <dbReference type="NCBI Taxonomy" id="1257118"/>
    <lineage>
        <taxon>Eukaryota</taxon>
        <taxon>Amoebozoa</taxon>
        <taxon>Discosea</taxon>
        <taxon>Longamoebia</taxon>
        <taxon>Centramoebida</taxon>
        <taxon>Acanthamoebidae</taxon>
        <taxon>Acanthamoeba</taxon>
    </lineage>
</organism>
<gene>
    <name evidence="2" type="ORF">ACA1_371320</name>
</gene>
<evidence type="ECO:0000313" key="3">
    <source>
        <dbReference type="Proteomes" id="UP000011083"/>
    </source>
</evidence>
<evidence type="ECO:0000256" key="1">
    <source>
        <dbReference type="SAM" id="MobiDB-lite"/>
    </source>
</evidence>
<reference evidence="2 3" key="1">
    <citation type="journal article" date="2013" name="Genome Biol.">
        <title>Genome of Acanthamoeba castellanii highlights extensive lateral gene transfer and early evolution of tyrosine kinase signaling.</title>
        <authorList>
            <person name="Clarke M."/>
            <person name="Lohan A.J."/>
            <person name="Liu B."/>
            <person name="Lagkouvardos I."/>
            <person name="Roy S."/>
            <person name="Zafar N."/>
            <person name="Bertelli C."/>
            <person name="Schilde C."/>
            <person name="Kianianmomeni A."/>
            <person name="Burglin T.R."/>
            <person name="Frech C."/>
            <person name="Turcotte B."/>
            <person name="Kopec K.O."/>
            <person name="Synnott J.M."/>
            <person name="Choo C."/>
            <person name="Paponov I."/>
            <person name="Finkler A."/>
            <person name="Soon Heng Tan C."/>
            <person name="Hutchins A.P."/>
            <person name="Weinmeier T."/>
            <person name="Rattei T."/>
            <person name="Chu J.S."/>
            <person name="Gimenez G."/>
            <person name="Irimia M."/>
            <person name="Rigden D.J."/>
            <person name="Fitzpatrick D.A."/>
            <person name="Lorenzo-Morales J."/>
            <person name="Bateman A."/>
            <person name="Chiu C.H."/>
            <person name="Tang P."/>
            <person name="Hegemann P."/>
            <person name="Fromm H."/>
            <person name="Raoult D."/>
            <person name="Greub G."/>
            <person name="Miranda-Saavedra D."/>
            <person name="Chen N."/>
            <person name="Nash P."/>
            <person name="Ginger M.L."/>
            <person name="Horn M."/>
            <person name="Schaap P."/>
            <person name="Caler L."/>
            <person name="Loftus B."/>
        </authorList>
    </citation>
    <scope>NUCLEOTIDE SEQUENCE [LARGE SCALE GENOMIC DNA]</scope>
    <source>
        <strain evidence="2 3">Neff</strain>
    </source>
</reference>
<feature type="region of interest" description="Disordered" evidence="1">
    <location>
        <begin position="656"/>
        <end position="682"/>
    </location>
</feature>
<dbReference type="EMBL" id="KB007960">
    <property type="protein sequence ID" value="ELR18308.1"/>
    <property type="molecule type" value="Genomic_DNA"/>
</dbReference>
<dbReference type="PANTHER" id="PTHR23339">
    <property type="entry name" value="TYROSINE SPECIFIC PROTEIN PHOSPHATASE AND DUAL SPECIFICITY PROTEIN PHOSPHATASE"/>
    <property type="match status" value="1"/>
</dbReference>
<dbReference type="SUPFAM" id="SSF52799">
    <property type="entry name" value="(Phosphotyrosine protein) phosphatases II"/>
    <property type="match status" value="2"/>
</dbReference>
<proteinExistence type="predicted"/>
<dbReference type="InterPro" id="IPR050561">
    <property type="entry name" value="PTP"/>
</dbReference>
<dbReference type="Pfam" id="PF14566">
    <property type="entry name" value="PTPlike_phytase"/>
    <property type="match status" value="2"/>
</dbReference>
<dbReference type="KEGG" id="acan:ACA1_371320"/>